<keyword evidence="7" id="KW-1133">Transmembrane helix</keyword>
<keyword evidence="4 6" id="KW-0862">Zinc</keyword>
<feature type="domain" description="Peptidase M48" evidence="8">
    <location>
        <begin position="134"/>
        <end position="215"/>
    </location>
</feature>
<evidence type="ECO:0000313" key="10">
    <source>
        <dbReference type="Proteomes" id="UP001500724"/>
    </source>
</evidence>
<gene>
    <name evidence="9" type="ORF">GCM10009535_19340</name>
</gene>
<organism evidence="9 10">
    <name type="scientific">Streptomyces thermocarboxydovorans</name>
    <dbReference type="NCBI Taxonomy" id="59298"/>
    <lineage>
        <taxon>Bacteria</taxon>
        <taxon>Bacillati</taxon>
        <taxon>Actinomycetota</taxon>
        <taxon>Actinomycetes</taxon>
        <taxon>Kitasatosporales</taxon>
        <taxon>Streptomycetaceae</taxon>
        <taxon>Streptomyces</taxon>
    </lineage>
</organism>
<evidence type="ECO:0000256" key="1">
    <source>
        <dbReference type="ARBA" id="ARBA00022670"/>
    </source>
</evidence>
<dbReference type="Pfam" id="PF01435">
    <property type="entry name" value="Peptidase_M48"/>
    <property type="match status" value="1"/>
</dbReference>
<comment type="caution">
    <text evidence="9">The sequence shown here is derived from an EMBL/GenBank/DDBJ whole genome shotgun (WGS) entry which is preliminary data.</text>
</comment>
<accession>A0ABN1HFG2</accession>
<evidence type="ECO:0000259" key="8">
    <source>
        <dbReference type="Pfam" id="PF01435"/>
    </source>
</evidence>
<dbReference type="Gene3D" id="3.30.2010.10">
    <property type="entry name" value="Metalloproteases ('zincins'), catalytic domain"/>
    <property type="match status" value="1"/>
</dbReference>
<dbReference type="Proteomes" id="UP001500724">
    <property type="component" value="Unassembled WGS sequence"/>
</dbReference>
<proteinExistence type="inferred from homology"/>
<reference evidence="9 10" key="1">
    <citation type="journal article" date="2019" name="Int. J. Syst. Evol. Microbiol.">
        <title>The Global Catalogue of Microorganisms (GCM) 10K type strain sequencing project: providing services to taxonomists for standard genome sequencing and annotation.</title>
        <authorList>
            <consortium name="The Broad Institute Genomics Platform"/>
            <consortium name="The Broad Institute Genome Sequencing Center for Infectious Disease"/>
            <person name="Wu L."/>
            <person name="Ma J."/>
        </authorList>
    </citation>
    <scope>NUCLEOTIDE SEQUENCE [LARGE SCALE GENOMIC DNA]</scope>
    <source>
        <strain evidence="9 10">JCM 10367</strain>
    </source>
</reference>
<dbReference type="InterPro" id="IPR001915">
    <property type="entry name" value="Peptidase_M48"/>
</dbReference>
<dbReference type="EMBL" id="BAAAGU010000015">
    <property type="protein sequence ID" value="GAA0642148.1"/>
    <property type="molecule type" value="Genomic_DNA"/>
</dbReference>
<feature type="transmembrane region" description="Helical" evidence="7">
    <location>
        <begin position="278"/>
        <end position="299"/>
    </location>
</feature>
<evidence type="ECO:0000256" key="3">
    <source>
        <dbReference type="ARBA" id="ARBA00022801"/>
    </source>
</evidence>
<keyword evidence="10" id="KW-1185">Reference proteome</keyword>
<dbReference type="PANTHER" id="PTHR34978:SF3">
    <property type="entry name" value="SLR0241 PROTEIN"/>
    <property type="match status" value="1"/>
</dbReference>
<evidence type="ECO:0000256" key="7">
    <source>
        <dbReference type="SAM" id="Phobius"/>
    </source>
</evidence>
<evidence type="ECO:0000256" key="6">
    <source>
        <dbReference type="RuleBase" id="RU003983"/>
    </source>
</evidence>
<name>A0ABN1HFG2_9ACTN</name>
<comment type="similarity">
    <text evidence="6">Belongs to the peptidase M48 family.</text>
</comment>
<dbReference type="InterPro" id="IPR052173">
    <property type="entry name" value="Beta-lactam_resp_regulator"/>
</dbReference>
<comment type="cofactor">
    <cofactor evidence="6">
        <name>Zn(2+)</name>
        <dbReference type="ChEBI" id="CHEBI:29105"/>
    </cofactor>
    <text evidence="6">Binds 1 zinc ion per subunit.</text>
</comment>
<evidence type="ECO:0000256" key="5">
    <source>
        <dbReference type="ARBA" id="ARBA00023049"/>
    </source>
</evidence>
<keyword evidence="7" id="KW-0472">Membrane</keyword>
<dbReference type="CDD" id="cd07326">
    <property type="entry name" value="M56_BlaR1_MecR1_like"/>
    <property type="match status" value="1"/>
</dbReference>
<feature type="transmembrane region" description="Helical" evidence="7">
    <location>
        <begin position="89"/>
        <end position="115"/>
    </location>
</feature>
<feature type="transmembrane region" description="Helical" evidence="7">
    <location>
        <begin position="38"/>
        <end position="59"/>
    </location>
</feature>
<sequence>MKIALLLLGYALTLGALAPLWLSRTGWTSRSPRLGIWAWQALSATVVVSVALAGLAVAVPTRAFSGSLADMLEACVLALRVQYATPGGAAVAASGTVLAVAVLARAGWCLTVGLVRARRERSRHVEVLALVGTHRADLGVTVLDDERPAAYCLPGYGHRIVLTSAALAALEPRALDAVIAHERAHIRGRHHLVLAYAEALARAFPRVALFRAAAAETRRLVEMAADDEATTEAGRLTLAGALVELAGAGAPAAALAAGGDVARRVRRLMAPHRPLRRAVVWAGALAASAVLTLPVVLAVEPAVASIDMTACPLMDAPAAVNAKAA</sequence>
<protein>
    <submittedName>
        <fullName evidence="9">M56 family metallopeptidase</fullName>
    </submittedName>
</protein>
<dbReference type="PANTHER" id="PTHR34978">
    <property type="entry name" value="POSSIBLE SENSOR-TRANSDUCER PROTEIN BLAR"/>
    <property type="match status" value="1"/>
</dbReference>
<keyword evidence="1 6" id="KW-0645">Protease</keyword>
<keyword evidence="3 6" id="KW-0378">Hydrolase</keyword>
<keyword evidence="5 6" id="KW-0482">Metalloprotease</keyword>
<keyword evidence="7" id="KW-0812">Transmembrane</keyword>
<evidence type="ECO:0000313" key="9">
    <source>
        <dbReference type="EMBL" id="GAA0642148.1"/>
    </source>
</evidence>
<evidence type="ECO:0000256" key="4">
    <source>
        <dbReference type="ARBA" id="ARBA00022833"/>
    </source>
</evidence>
<dbReference type="RefSeq" id="WP_285511793.1">
    <property type="nucleotide sequence ID" value="NZ_BAAAGU010000015.1"/>
</dbReference>
<evidence type="ECO:0000256" key="2">
    <source>
        <dbReference type="ARBA" id="ARBA00022723"/>
    </source>
</evidence>
<keyword evidence="2" id="KW-0479">Metal-binding</keyword>